<dbReference type="GeneID" id="26634613"/>
<protein>
    <submittedName>
        <fullName evidence="1">Uncharacterized protein</fullName>
    </submittedName>
</protein>
<dbReference type="OrthoDB" id="31119at10239"/>
<dbReference type="Proteomes" id="UP000202583">
    <property type="component" value="Segment"/>
</dbReference>
<dbReference type="RefSeq" id="YP_009207956.1">
    <property type="nucleotide sequence ID" value="NC_028899.1"/>
</dbReference>
<keyword evidence="2" id="KW-1185">Reference proteome</keyword>
<accession>A0A0K2QQS5</accession>
<sequence length="413" mass="49006">MESNNLRRDLLDISQLNPWATEVGGNRKQMFTMNTKMMRLGLKVFRCMQKKLMGCTMGDFNSAGGFLKDQRSVYFKYEKLHVFEAHLNMWLQSAILDPKEYFYKVPLNKRWHRVFVERKQDVFVSKDGWQISWQQNETSFGCWVMRDPLGYEIEDRETFWEFQREYGYEFFSYEKRYGRSGKTEMDIKFGPAHFPEGTVVEVFVGPGMKEPKQLTVDSIYVIGARNYLLSMKEVKAEGEMFAGEPEEYNLAHVRRVIKRGAGKVNLINDRGGLKLRTLDGFLAENVIQFNAFYDENPQYERPKLRKGEYLFGEYDILLHVILDVIGTHPDHYGKWINSDRIFDYMKSRGFGRVISQFSPLNDDWMHFWIFDVQKLVDFLRKYQRLVFTPLDEVEKIEVEIDEKNASELLYYHD</sequence>
<proteinExistence type="predicted"/>
<dbReference type="KEGG" id="vg:26634613"/>
<reference evidence="1 2" key="1">
    <citation type="submission" date="2015-07" db="EMBL/GenBank/DDBJ databases">
        <title>Two Asian jumbo phage RSL2 and RSF1 infecting the phytopathogen Ralstonia solanacearum share common features related to the phi-KZ-like phages.</title>
        <authorList>
            <person name="Kawasaki T."/>
            <person name="Fujie M."/>
            <person name="Chatchawankanphanich O."/>
            <person name="Ogata H."/>
            <person name="Yamada T."/>
        </authorList>
    </citation>
    <scope>NUCLEOTIDE SEQUENCE [LARGE SCALE GENOMIC DNA]</scope>
    <source>
        <strain evidence="1 2">RSF1</strain>
    </source>
</reference>
<name>A0A0K2QQS5_9CAUD</name>
<evidence type="ECO:0000313" key="2">
    <source>
        <dbReference type="Proteomes" id="UP000202583"/>
    </source>
</evidence>
<dbReference type="EMBL" id="AP014927">
    <property type="protein sequence ID" value="BAS04944.1"/>
    <property type="molecule type" value="Genomic_DNA"/>
</dbReference>
<organism evidence="1 2">
    <name type="scientific">Ralstonia phage RSF1</name>
    <dbReference type="NCBI Taxonomy" id="1689679"/>
    <lineage>
        <taxon>Viruses</taxon>
        <taxon>Duplodnaviria</taxon>
        <taxon>Heunggongvirae</taxon>
        <taxon>Uroviricota</taxon>
        <taxon>Caudoviricetes</taxon>
        <taxon>Chimalliviridae</taxon>
        <taxon>Chiangmaivirus</taxon>
        <taxon>Chiangmaivirus RSF1</taxon>
    </lineage>
</organism>
<evidence type="ECO:0000313" key="1">
    <source>
        <dbReference type="EMBL" id="BAS04944.1"/>
    </source>
</evidence>